<dbReference type="AlphaFoldDB" id="A0A4R4W3D1"/>
<proteinExistence type="predicted"/>
<sequence length="70" mass="7639">MRMQAFHGDPYEYTVAGSPVAVSRHDDGDTIYIDPLPGGRTLDGSLTEMTLDQAEKLKRSLAAALTQEET</sequence>
<comment type="caution">
    <text evidence="1">The sequence shown here is derived from an EMBL/GenBank/DDBJ whole genome shotgun (WGS) entry which is preliminary data.</text>
</comment>
<dbReference type="Proteomes" id="UP000294543">
    <property type="component" value="Unassembled WGS sequence"/>
</dbReference>
<dbReference type="RefSeq" id="WP_132517881.1">
    <property type="nucleotide sequence ID" value="NZ_SMKP01000220.1"/>
</dbReference>
<keyword evidence="2" id="KW-1185">Reference proteome</keyword>
<organism evidence="1 2">
    <name type="scientific">Nonomuraea diastatica</name>
    <dbReference type="NCBI Taxonomy" id="1848329"/>
    <lineage>
        <taxon>Bacteria</taxon>
        <taxon>Bacillati</taxon>
        <taxon>Actinomycetota</taxon>
        <taxon>Actinomycetes</taxon>
        <taxon>Streptosporangiales</taxon>
        <taxon>Streptosporangiaceae</taxon>
        <taxon>Nonomuraea</taxon>
    </lineage>
</organism>
<gene>
    <name evidence="1" type="ORF">E1294_45305</name>
</gene>
<protein>
    <submittedName>
        <fullName evidence="1">Uncharacterized protein</fullName>
    </submittedName>
</protein>
<accession>A0A4R4W3D1</accession>
<dbReference type="OrthoDB" id="9903503at2"/>
<name>A0A4R4W3D1_9ACTN</name>
<evidence type="ECO:0000313" key="2">
    <source>
        <dbReference type="Proteomes" id="UP000294543"/>
    </source>
</evidence>
<dbReference type="EMBL" id="SMKP01000220">
    <property type="protein sequence ID" value="TDD11317.1"/>
    <property type="molecule type" value="Genomic_DNA"/>
</dbReference>
<reference evidence="1 2" key="1">
    <citation type="submission" date="2019-03" db="EMBL/GenBank/DDBJ databases">
        <title>Draft genome sequences of novel Actinobacteria.</title>
        <authorList>
            <person name="Sahin N."/>
            <person name="Ay H."/>
            <person name="Saygin H."/>
        </authorList>
    </citation>
    <scope>NUCLEOTIDE SEQUENCE [LARGE SCALE GENOMIC DNA]</scope>
    <source>
        <strain evidence="1 2">KC712</strain>
    </source>
</reference>
<evidence type="ECO:0000313" key="1">
    <source>
        <dbReference type="EMBL" id="TDD11317.1"/>
    </source>
</evidence>